<accession>A0A6C0HYX1</accession>
<evidence type="ECO:0000313" key="2">
    <source>
        <dbReference type="EMBL" id="QHT85951.1"/>
    </source>
</evidence>
<dbReference type="AlphaFoldDB" id="A0A6C0HYX1"/>
<evidence type="ECO:0000256" key="1">
    <source>
        <dbReference type="SAM" id="Phobius"/>
    </source>
</evidence>
<keyword evidence="1" id="KW-0812">Transmembrane</keyword>
<protein>
    <submittedName>
        <fullName evidence="2">Uncharacterized protein</fullName>
    </submittedName>
</protein>
<dbReference type="Pfam" id="PF20080">
    <property type="entry name" value="ALTTAQ_rpt"/>
    <property type="match status" value="1"/>
</dbReference>
<dbReference type="EMBL" id="MN740055">
    <property type="protein sequence ID" value="QHT85951.1"/>
    <property type="molecule type" value="Genomic_DNA"/>
</dbReference>
<sequence>MKLCTPAVVYLVLAIIALIFNMQCSFLSVFLHVVFIGIWTFILNWICKKGFKWVSWGLVVLPYLFAALVWLIGVEIMAINGKEGFTEGLTTAEIKTLTKAQIAALTPAQIQALTSDQLKAFEKEEDEYGYAKIQSFTPTQIKAFTPQQIKTLNMYVSFHPKALKELTSDQIREISLYGFFPSHSACYKDRTANNINEFTPMQIAQFTPSQFSTLIPTQIAALRPEQLAAVTPEQIKELESNLIHKGIADFYKKLSFPTPTPTIRR</sequence>
<organism evidence="2">
    <name type="scientific">viral metagenome</name>
    <dbReference type="NCBI Taxonomy" id="1070528"/>
    <lineage>
        <taxon>unclassified sequences</taxon>
        <taxon>metagenomes</taxon>
        <taxon>organismal metagenomes</taxon>
    </lineage>
</organism>
<keyword evidence="1" id="KW-1133">Transmembrane helix</keyword>
<feature type="transmembrane region" description="Helical" evidence="1">
    <location>
        <begin position="53"/>
        <end position="73"/>
    </location>
</feature>
<dbReference type="InterPro" id="IPR032675">
    <property type="entry name" value="LRR_dom_sf"/>
</dbReference>
<dbReference type="InterPro" id="IPR045395">
    <property type="entry name" value="ALTTAQ_rpt"/>
</dbReference>
<reference evidence="2" key="1">
    <citation type="journal article" date="2020" name="Nature">
        <title>Giant virus diversity and host interactions through global metagenomics.</title>
        <authorList>
            <person name="Schulz F."/>
            <person name="Roux S."/>
            <person name="Paez-Espino D."/>
            <person name="Jungbluth S."/>
            <person name="Walsh D.A."/>
            <person name="Denef V.J."/>
            <person name="McMahon K.D."/>
            <person name="Konstantinidis K.T."/>
            <person name="Eloe-Fadrosh E.A."/>
            <person name="Kyrpides N.C."/>
            <person name="Woyke T."/>
        </authorList>
    </citation>
    <scope>NUCLEOTIDE SEQUENCE</scope>
    <source>
        <strain evidence="2">GVMAG-M-3300023184-182</strain>
    </source>
</reference>
<keyword evidence="1" id="KW-0472">Membrane</keyword>
<dbReference type="Gene3D" id="3.80.10.10">
    <property type="entry name" value="Ribonuclease Inhibitor"/>
    <property type="match status" value="1"/>
</dbReference>
<name>A0A6C0HYX1_9ZZZZ</name>
<proteinExistence type="predicted"/>
<feature type="transmembrane region" description="Helical" evidence="1">
    <location>
        <begin position="7"/>
        <end position="23"/>
    </location>
</feature>
<feature type="transmembrane region" description="Helical" evidence="1">
    <location>
        <begin position="29"/>
        <end position="46"/>
    </location>
</feature>